<evidence type="ECO:0000313" key="15">
    <source>
        <dbReference type="EMBL" id="NCU50248.1"/>
    </source>
</evidence>
<feature type="domain" description="Histidine kinase" evidence="12">
    <location>
        <begin position="290"/>
        <end position="511"/>
    </location>
</feature>
<dbReference type="Pfam" id="PF02518">
    <property type="entry name" value="HATPase_c"/>
    <property type="match status" value="1"/>
</dbReference>
<evidence type="ECO:0000256" key="1">
    <source>
        <dbReference type="ARBA" id="ARBA00000085"/>
    </source>
</evidence>
<evidence type="ECO:0000259" key="13">
    <source>
        <dbReference type="PROSITE" id="PS50885"/>
    </source>
</evidence>
<evidence type="ECO:0000313" key="16">
    <source>
        <dbReference type="EMBL" id="NCU62962.1"/>
    </source>
</evidence>
<dbReference type="InterPro" id="IPR050428">
    <property type="entry name" value="TCS_sensor_his_kinase"/>
</dbReference>
<evidence type="ECO:0000256" key="2">
    <source>
        <dbReference type="ARBA" id="ARBA00004370"/>
    </source>
</evidence>
<evidence type="ECO:0000256" key="9">
    <source>
        <dbReference type="ARBA" id="ARBA00023012"/>
    </source>
</evidence>
<name>A0A845S8W2_9PROT</name>
<dbReference type="AlphaFoldDB" id="A0A845S8W2"/>
<keyword evidence="8 11" id="KW-1133">Transmembrane helix</keyword>
<protein>
    <recommendedName>
        <fullName evidence="3">histidine kinase</fullName>
        <ecNumber evidence="3">2.7.13.3</ecNumber>
    </recommendedName>
</protein>
<keyword evidence="6 11" id="KW-0812">Transmembrane</keyword>
<dbReference type="EMBL" id="RGMI01000007">
    <property type="protein sequence ID" value="NCU50248.1"/>
    <property type="molecule type" value="Genomic_DNA"/>
</dbReference>
<proteinExistence type="predicted"/>
<dbReference type="InterPro" id="IPR003661">
    <property type="entry name" value="HisK_dim/P_dom"/>
</dbReference>
<dbReference type="SMART" id="SM00387">
    <property type="entry name" value="HATPase_c"/>
    <property type="match status" value="1"/>
</dbReference>
<evidence type="ECO:0000256" key="4">
    <source>
        <dbReference type="ARBA" id="ARBA00022553"/>
    </source>
</evidence>
<evidence type="ECO:0000256" key="10">
    <source>
        <dbReference type="ARBA" id="ARBA00023136"/>
    </source>
</evidence>
<dbReference type="Gene3D" id="1.10.287.130">
    <property type="match status" value="1"/>
</dbReference>
<dbReference type="InterPro" id="IPR003660">
    <property type="entry name" value="HAMP_dom"/>
</dbReference>
<evidence type="ECO:0000256" key="3">
    <source>
        <dbReference type="ARBA" id="ARBA00012438"/>
    </source>
</evidence>
<dbReference type="Gene3D" id="3.30.565.10">
    <property type="entry name" value="Histidine kinase-like ATPase, C-terminal domain"/>
    <property type="match status" value="1"/>
</dbReference>
<dbReference type="PANTHER" id="PTHR45436">
    <property type="entry name" value="SENSOR HISTIDINE KINASE YKOH"/>
    <property type="match status" value="1"/>
</dbReference>
<evidence type="ECO:0000256" key="11">
    <source>
        <dbReference type="SAM" id="Phobius"/>
    </source>
</evidence>
<dbReference type="Proteomes" id="UP000572953">
    <property type="component" value="Unassembled WGS sequence"/>
</dbReference>
<gene>
    <name evidence="14" type="ORF">EBV32_01760</name>
    <name evidence="16" type="ORF">EBV78_02575</name>
    <name evidence="15" type="ORF">EBX29_00470</name>
</gene>
<evidence type="ECO:0000313" key="14">
    <source>
        <dbReference type="EMBL" id="NBN87802.1"/>
    </source>
</evidence>
<evidence type="ECO:0000313" key="17">
    <source>
        <dbReference type="Proteomes" id="UP000572953"/>
    </source>
</evidence>
<dbReference type="SUPFAM" id="SSF47384">
    <property type="entry name" value="Homodimeric domain of signal transducing histidine kinase"/>
    <property type="match status" value="1"/>
</dbReference>
<keyword evidence="4" id="KW-0597">Phosphoprotein</keyword>
<feature type="transmembrane region" description="Helical" evidence="11">
    <location>
        <begin position="206"/>
        <end position="229"/>
    </location>
</feature>
<keyword evidence="7" id="KW-0418">Kinase</keyword>
<dbReference type="GO" id="GO:0000155">
    <property type="term" value="F:phosphorelay sensor kinase activity"/>
    <property type="evidence" value="ECO:0007669"/>
    <property type="project" value="InterPro"/>
</dbReference>
<dbReference type="Gene3D" id="6.10.340.10">
    <property type="match status" value="1"/>
</dbReference>
<dbReference type="InterPro" id="IPR003594">
    <property type="entry name" value="HATPase_dom"/>
</dbReference>
<dbReference type="PRINTS" id="PR00344">
    <property type="entry name" value="BCTRLSENSOR"/>
</dbReference>
<dbReference type="EC" id="2.7.13.3" evidence="3"/>
<evidence type="ECO:0000256" key="5">
    <source>
        <dbReference type="ARBA" id="ARBA00022679"/>
    </source>
</evidence>
<keyword evidence="10 11" id="KW-0472">Membrane</keyword>
<comment type="catalytic activity">
    <reaction evidence="1">
        <text>ATP + protein L-histidine = ADP + protein N-phospho-L-histidine.</text>
        <dbReference type="EC" id="2.7.13.3"/>
    </reaction>
</comment>
<dbReference type="InterPro" id="IPR004358">
    <property type="entry name" value="Sig_transdc_His_kin-like_C"/>
</dbReference>
<dbReference type="Proteomes" id="UP000713222">
    <property type="component" value="Unassembled WGS sequence"/>
</dbReference>
<organism evidence="16 17">
    <name type="scientific">Candidatus Fonsibacter lacus</name>
    <dbReference type="NCBI Taxonomy" id="2576439"/>
    <lineage>
        <taxon>Bacteria</taxon>
        <taxon>Pseudomonadati</taxon>
        <taxon>Pseudomonadota</taxon>
        <taxon>Alphaproteobacteria</taxon>
        <taxon>Candidatus Pelagibacterales</taxon>
        <taxon>Candidatus Pelagibacterales incertae sedis</taxon>
        <taxon>Candidatus Fonsibacter</taxon>
    </lineage>
</organism>
<dbReference type="EMBL" id="RGGN01000075">
    <property type="protein sequence ID" value="NCU62962.1"/>
    <property type="molecule type" value="Genomic_DNA"/>
</dbReference>
<dbReference type="Proteomes" id="UP000699985">
    <property type="component" value="Unassembled WGS sequence"/>
</dbReference>
<dbReference type="CDD" id="cd00075">
    <property type="entry name" value="HATPase"/>
    <property type="match status" value="1"/>
</dbReference>
<dbReference type="InterPro" id="IPR036097">
    <property type="entry name" value="HisK_dim/P_sf"/>
</dbReference>
<dbReference type="SMART" id="SM00388">
    <property type="entry name" value="HisKA"/>
    <property type="match status" value="1"/>
</dbReference>
<dbReference type="SUPFAM" id="SSF55874">
    <property type="entry name" value="ATPase domain of HSP90 chaperone/DNA topoisomerase II/histidine kinase"/>
    <property type="match status" value="1"/>
</dbReference>
<dbReference type="CDD" id="cd00082">
    <property type="entry name" value="HisKA"/>
    <property type="match status" value="1"/>
</dbReference>
<dbReference type="InterPro" id="IPR005467">
    <property type="entry name" value="His_kinase_dom"/>
</dbReference>
<dbReference type="PROSITE" id="PS50109">
    <property type="entry name" value="HIS_KIN"/>
    <property type="match status" value="1"/>
</dbReference>
<evidence type="ECO:0000256" key="7">
    <source>
        <dbReference type="ARBA" id="ARBA00022777"/>
    </source>
</evidence>
<dbReference type="EMBL" id="RGET01000014">
    <property type="protein sequence ID" value="NBN87802.1"/>
    <property type="molecule type" value="Genomic_DNA"/>
</dbReference>
<comment type="caution">
    <text evidence="16">The sequence shown here is derived from an EMBL/GenBank/DDBJ whole genome shotgun (WGS) entry which is preliminary data.</text>
</comment>
<sequence length="511" mass="58454">MKFSVNLKSLLARFLFINLFFFSILILATYSYLQSIEPELVGNKRKEHSKLIKNIALNMELQRIPYRRDDLKNFLTNYKYLLPNINQIRIYNLKKEIVVDAHSLDINAKPFYKVPDVQERKLTSDNVPDTPDLTTRQEERLLNKIINDNLNILGSDKILTFSKKIKNNFVVVSLSSLSLNNENKGFIVITEESNDIENAVVERKNFVIRTALSVAVIILIFSIFLNANIIKPIRILGRYASSASSDHPDNKIINRINLRPDEIGNLSRSLSGMTDNLYKRIEFAERFASDLTHEIRNPLASLKAASELLPNAKDSEKKIRLLGILNDDVVRIERLITDYSNMLKGEALEAKLRLTKFDLIKLIKKVADEYQQVIDNTKKNISIEINNLIKKKTYVIGFESRIEQVISNILENSISFSPEKSTLRINIESMNNYAKIIISDEGPGFNESNIGKVFERFYSNRPKEMFGLHSGLGLNIVKNIVESHKGHIKAYNLKEEGRRGAVVEIDLPIAD</sequence>
<evidence type="ECO:0000259" key="12">
    <source>
        <dbReference type="PROSITE" id="PS50109"/>
    </source>
</evidence>
<feature type="transmembrane region" description="Helical" evidence="11">
    <location>
        <begin position="12"/>
        <end position="33"/>
    </location>
</feature>
<feature type="domain" description="HAMP" evidence="13">
    <location>
        <begin position="227"/>
        <end position="282"/>
    </location>
</feature>
<evidence type="ECO:0000256" key="8">
    <source>
        <dbReference type="ARBA" id="ARBA00022989"/>
    </source>
</evidence>
<dbReference type="PANTHER" id="PTHR45436:SF5">
    <property type="entry name" value="SENSOR HISTIDINE KINASE TRCS"/>
    <property type="match status" value="1"/>
</dbReference>
<reference evidence="16 17" key="1">
    <citation type="submission" date="2018-10" db="EMBL/GenBank/DDBJ databases">
        <title>Iterative Subtractive Binning of Freshwater Chronoseries Metagenomes Recovers Nearly Complete Genomes from over Four Hundred Novel Species.</title>
        <authorList>
            <person name="Rodriguez-R L.M."/>
            <person name="Tsementzi D."/>
            <person name="Luo C."/>
            <person name="Konstantinidis K.T."/>
        </authorList>
    </citation>
    <scope>NUCLEOTIDE SEQUENCE [LARGE SCALE GENOMIC DNA]</scope>
    <source>
        <strain evidence="16">WB7_2B_003</strain>
        <strain evidence="14">WB7_6_001</strain>
        <strain evidence="15">WB8_1A_003</strain>
    </source>
</reference>
<dbReference type="InterPro" id="IPR036890">
    <property type="entry name" value="HATPase_C_sf"/>
</dbReference>
<keyword evidence="9" id="KW-0902">Two-component regulatory system</keyword>
<dbReference type="Pfam" id="PF00512">
    <property type="entry name" value="HisKA"/>
    <property type="match status" value="1"/>
</dbReference>
<dbReference type="PROSITE" id="PS50885">
    <property type="entry name" value="HAMP"/>
    <property type="match status" value="1"/>
</dbReference>
<comment type="subcellular location">
    <subcellularLocation>
        <location evidence="2">Membrane</location>
    </subcellularLocation>
</comment>
<accession>A0A845S8W2</accession>
<keyword evidence="5" id="KW-0808">Transferase</keyword>
<evidence type="ECO:0000256" key="6">
    <source>
        <dbReference type="ARBA" id="ARBA00022692"/>
    </source>
</evidence>
<dbReference type="GO" id="GO:0005886">
    <property type="term" value="C:plasma membrane"/>
    <property type="evidence" value="ECO:0007669"/>
    <property type="project" value="TreeGrafter"/>
</dbReference>